<feature type="transmembrane region" description="Helical" evidence="1">
    <location>
        <begin position="194"/>
        <end position="214"/>
    </location>
</feature>
<dbReference type="EMBL" id="JBGFUD010001049">
    <property type="protein sequence ID" value="MFH4975666.1"/>
    <property type="molecule type" value="Genomic_DNA"/>
</dbReference>
<keyword evidence="3" id="KW-1185">Reference proteome</keyword>
<protein>
    <submittedName>
        <fullName evidence="2">Uncharacterized protein</fullName>
    </submittedName>
</protein>
<evidence type="ECO:0000313" key="2">
    <source>
        <dbReference type="EMBL" id="MFH4975666.1"/>
    </source>
</evidence>
<dbReference type="PANTHER" id="PTHR12455:SF0">
    <property type="entry name" value="NUCLEOLAR COMPLEX PROTEIN 4 HOMOLOG"/>
    <property type="match status" value="1"/>
</dbReference>
<dbReference type="InterPro" id="IPR027193">
    <property type="entry name" value="Noc4"/>
</dbReference>
<name>A0ABD6E7R9_9BILA</name>
<evidence type="ECO:0000313" key="3">
    <source>
        <dbReference type="Proteomes" id="UP001608902"/>
    </source>
</evidence>
<proteinExistence type="predicted"/>
<comment type="caution">
    <text evidence="2">The sequence shown here is derived from an EMBL/GenBank/DDBJ whole genome shotgun (WGS) entry which is preliminary data.</text>
</comment>
<gene>
    <name evidence="2" type="ORF">AB6A40_002375</name>
</gene>
<dbReference type="PANTHER" id="PTHR12455">
    <property type="entry name" value="NUCLEOLAR COMPLEX PROTEIN 4"/>
    <property type="match status" value="1"/>
</dbReference>
<keyword evidence="1" id="KW-0472">Membrane</keyword>
<keyword evidence="1" id="KW-0812">Transmembrane</keyword>
<dbReference type="Proteomes" id="UP001608902">
    <property type="component" value="Unassembled WGS sequence"/>
</dbReference>
<sequence>MIEGGADGGELEKDSYEEMFRSYLTEDLLEELQKIEQPFVCSGINEKRKTMGPELDKAVTALIKFITGTDKIGVKRIKSLCTDVLCHFDIYVISLMKLTPAIKDVSDEISVWNIFHFLRYLNIPGKKMAGNLFAVEDNPLLFYKKKLKLKRLYQEPWLELIKHELPRPLIRLLVPYLSDHALSGMRDGYLFGDFLFRVFHFGGLFAVLALSGIFKLIMDFNLFGLLLSLESLWFIS</sequence>
<dbReference type="AlphaFoldDB" id="A0ABD6E7R9"/>
<accession>A0ABD6E7R9</accession>
<organism evidence="2 3">
    <name type="scientific">Gnathostoma spinigerum</name>
    <dbReference type="NCBI Taxonomy" id="75299"/>
    <lineage>
        <taxon>Eukaryota</taxon>
        <taxon>Metazoa</taxon>
        <taxon>Ecdysozoa</taxon>
        <taxon>Nematoda</taxon>
        <taxon>Chromadorea</taxon>
        <taxon>Rhabditida</taxon>
        <taxon>Spirurina</taxon>
        <taxon>Gnathostomatomorpha</taxon>
        <taxon>Gnathostomatoidea</taxon>
        <taxon>Gnathostomatidae</taxon>
        <taxon>Gnathostoma</taxon>
    </lineage>
</organism>
<evidence type="ECO:0000256" key="1">
    <source>
        <dbReference type="SAM" id="Phobius"/>
    </source>
</evidence>
<reference evidence="2 3" key="1">
    <citation type="submission" date="2024-08" db="EMBL/GenBank/DDBJ databases">
        <title>Gnathostoma spinigerum genome.</title>
        <authorList>
            <person name="Gonzalez-Bertolin B."/>
            <person name="Monzon S."/>
            <person name="Zaballos A."/>
            <person name="Jimenez P."/>
            <person name="Dekumyoy P."/>
            <person name="Varona S."/>
            <person name="Cuesta I."/>
            <person name="Sumanam S."/>
            <person name="Adisakwattana P."/>
            <person name="Gasser R.B."/>
            <person name="Hernandez-Gonzalez A."/>
            <person name="Young N.D."/>
            <person name="Perteguer M.J."/>
        </authorList>
    </citation>
    <scope>NUCLEOTIDE SEQUENCE [LARGE SCALE GENOMIC DNA]</scope>
    <source>
        <strain evidence="2">AL3</strain>
        <tissue evidence="2">Liver</tissue>
    </source>
</reference>
<keyword evidence="1" id="KW-1133">Transmembrane helix</keyword>